<sequence>MTDKPSGIDLMSPYELKAWVSLVESANGTAPETWRSRTLAEAKQKAKRGAQRAKGAIERVPGGSTLTDGFDSSVRQAMNGIHTITVERGLNSVKLSNVIEAFKAEGVEIVHYEDISGIDLRYCDRSLPRKREGYLFLGVTEGVASSLAVTGAMVSSTVTGGTTAAVAIGAISADIVTVLVGMGRIIALTAAHYGYDVREPEEQVYAAGVLAYSSASSAGEKAASLASLSRLTQMMMRKATWKQLNGDWLVKLIQGVFASLGLTLTHKKLAQAVPIAGAVINGGMNAYFVNQTFARAQQAYRLRFLTEKYGMNPEDWAPIVVDDINVSAGQMPLVDELLELEIEKEKENSPSPASD</sequence>
<protein>
    <submittedName>
        <fullName evidence="2">EcsC protein family protein</fullName>
    </submittedName>
</protein>
<dbReference type="Proteomes" id="UP000199417">
    <property type="component" value="Unassembled WGS sequence"/>
</dbReference>
<reference evidence="2 3" key="1">
    <citation type="submission" date="2016-10" db="EMBL/GenBank/DDBJ databases">
        <authorList>
            <person name="de Groot N.N."/>
        </authorList>
    </citation>
    <scope>NUCLEOTIDE SEQUENCE [LARGE SCALE GENOMIC DNA]</scope>
    <source>
        <strain evidence="2 3">JCM 11308</strain>
    </source>
</reference>
<dbReference type="PANTHER" id="PTHR41260:SF1">
    <property type="entry name" value="PROTEIN ECSC"/>
    <property type="match status" value="1"/>
</dbReference>
<evidence type="ECO:0000313" key="3">
    <source>
        <dbReference type="Proteomes" id="UP000199417"/>
    </source>
</evidence>
<organism evidence="2 3">
    <name type="scientific">Rhodococcus tukisamuensis</name>
    <dbReference type="NCBI Taxonomy" id="168276"/>
    <lineage>
        <taxon>Bacteria</taxon>
        <taxon>Bacillati</taxon>
        <taxon>Actinomycetota</taxon>
        <taxon>Actinomycetes</taxon>
        <taxon>Mycobacteriales</taxon>
        <taxon>Nocardiaceae</taxon>
        <taxon>Rhodococcus</taxon>
    </lineage>
</organism>
<dbReference type="AlphaFoldDB" id="A0A1G6Z8N4"/>
<dbReference type="RefSeq" id="WP_083577398.1">
    <property type="nucleotide sequence ID" value="NZ_FNAB01000008.1"/>
</dbReference>
<accession>A0A1G6Z8N4</accession>
<feature type="region of interest" description="Disordered" evidence="1">
    <location>
        <begin position="45"/>
        <end position="71"/>
    </location>
</feature>
<dbReference type="EMBL" id="FNAB01000008">
    <property type="protein sequence ID" value="SDD98653.1"/>
    <property type="molecule type" value="Genomic_DNA"/>
</dbReference>
<keyword evidence="3" id="KW-1185">Reference proteome</keyword>
<dbReference type="STRING" id="168276.SAMN05444580_108140"/>
<gene>
    <name evidence="2" type="ORF">SAMN05444580_108140</name>
</gene>
<name>A0A1G6Z8N4_9NOCA</name>
<evidence type="ECO:0000313" key="2">
    <source>
        <dbReference type="EMBL" id="SDD98653.1"/>
    </source>
</evidence>
<evidence type="ECO:0000256" key="1">
    <source>
        <dbReference type="SAM" id="MobiDB-lite"/>
    </source>
</evidence>
<dbReference type="Pfam" id="PF12787">
    <property type="entry name" value="EcsC"/>
    <property type="match status" value="1"/>
</dbReference>
<dbReference type="PANTHER" id="PTHR41260">
    <property type="entry name" value="PROTEIN ECSC"/>
    <property type="match status" value="1"/>
</dbReference>
<proteinExistence type="predicted"/>
<dbReference type="InterPro" id="IPR024787">
    <property type="entry name" value="EcsC"/>
</dbReference>